<comment type="caution">
    <text evidence="1">The sequence shown here is derived from an EMBL/GenBank/DDBJ whole genome shotgun (WGS) entry which is preliminary data.</text>
</comment>
<dbReference type="Proteomes" id="UP000287401">
    <property type="component" value="Unassembled WGS sequence"/>
</dbReference>
<organism evidence="1 2">
    <name type="scientific">Sphingobium yanoikuyae</name>
    <name type="common">Sphingomonas yanoikuyae</name>
    <dbReference type="NCBI Taxonomy" id="13690"/>
    <lineage>
        <taxon>Bacteria</taxon>
        <taxon>Pseudomonadati</taxon>
        <taxon>Pseudomonadota</taxon>
        <taxon>Alphaproteobacteria</taxon>
        <taxon>Sphingomonadales</taxon>
        <taxon>Sphingomonadaceae</taxon>
        <taxon>Sphingobium</taxon>
    </lineage>
</organism>
<protein>
    <submittedName>
        <fullName evidence="1">Uncharacterized protein</fullName>
    </submittedName>
</protein>
<proteinExistence type="predicted"/>
<name>A0A430BCP6_SPHYA</name>
<accession>A0A430BCP6</accession>
<dbReference type="EMBL" id="QRAL01000060">
    <property type="protein sequence ID" value="RSU46243.1"/>
    <property type="molecule type" value="Genomic_DNA"/>
</dbReference>
<dbReference type="RefSeq" id="WP_164546200.1">
    <property type="nucleotide sequence ID" value="NZ_CP115456.1"/>
</dbReference>
<sequence length="82" mass="9358">MEEIMLNYQALSHGPIQVQRTLSVEVEGETLRSTKIYVLTPGDDLSDQPEEIQQACNAWWTPERVAAWLGEIERIEQEMALA</sequence>
<reference evidence="1 2" key="1">
    <citation type="submission" date="2018-07" db="EMBL/GenBank/DDBJ databases">
        <title>Genomic and Epidemiologic Investigation of an Indolent Hospital Outbreak.</title>
        <authorList>
            <person name="Johnson R.C."/>
            <person name="Deming C."/>
            <person name="Conlan S."/>
            <person name="Zellmer C.J."/>
            <person name="Michelin A.V."/>
            <person name="Lee-Lin S."/>
            <person name="Thomas P.J."/>
            <person name="Park M."/>
            <person name="Weingarten R.A."/>
            <person name="Less J."/>
            <person name="Dekker J.P."/>
            <person name="Frank K.M."/>
            <person name="Musser K.A."/>
            <person name="Mcquiston J.R."/>
            <person name="Henderson D.K."/>
            <person name="Lau A.F."/>
            <person name="Palmore T.N."/>
            <person name="Segre J.A."/>
        </authorList>
    </citation>
    <scope>NUCLEOTIDE SEQUENCE [LARGE SCALE GENOMIC DNA]</scope>
    <source>
        <strain evidence="1 2">SK-NIH.Env6_1116</strain>
    </source>
</reference>
<dbReference type="AlphaFoldDB" id="A0A430BCP6"/>
<gene>
    <name evidence="1" type="ORF">DAH51_26010</name>
</gene>
<evidence type="ECO:0000313" key="2">
    <source>
        <dbReference type="Proteomes" id="UP000287401"/>
    </source>
</evidence>
<evidence type="ECO:0000313" key="1">
    <source>
        <dbReference type="EMBL" id="RSU46243.1"/>
    </source>
</evidence>